<dbReference type="SUPFAM" id="SSF52129">
    <property type="entry name" value="Caspase-like"/>
    <property type="match status" value="1"/>
</dbReference>
<protein>
    <recommendedName>
        <fullName evidence="1">Gingipain domain-containing protein</fullName>
    </recommendedName>
</protein>
<sequence>MTMKKVLLGLLLLLGLSAFGQSYYNEWIDYSKTYYKFKVGANGLYRIPQATLQAAGLGGAPAQQFQLWRNGREVPLYTSVASGSLGAADFIEFWGEMNDGLADTLLYRQHEYQLSRKWSLETDTAAYFLTINAGPNRRLASTPNNVAGTTLTPEPYFLYTTGRWFKDQISNGYAVNVNEYMYSSTYDIAEGWTSANIGTNGSLAFALSNLFPYLGSAPSPKLLMALSGNATNPRSYRVNLNGDSLMGNPVNFFNDVIDSTTFAISRIASGAADVRVTNVTTYPSDRLVIHRCELTYPRLFNFGGATTFDFTMPASATGQYLQITNFSAGGSAPVLYDLTNDLRLVGVAGGAAGEYRFVLPPSSDERKLVLVRGDGTGFNVVTGLQTRSFTNYALAQNAGDYLIITHPTLTAGANGSNPVEDYRTYRRSADGGDYDAKVYFTEDLIDQFAFGIKMHPLGIANFIRYARNQFPAQVKGVFIIGKGVVYNQARVGENNPQVYQLNLVPTWGYPASDNLLTADLGSSRPRVPIGRLSVIWPYEVANYLAKVKQFEAAQRFQSPLIADKAWMKNVVHLAGSTEPALLGTLSVYLDQLKQLISDTLFGGKVTTFIKNSPNTIEQINNGELDRLFAEGISLITYFGHSASSHLEYNLNNPDQYNNPGKYPLFMALGCNVGNVYNLNPTRLNALETISEQYTLAPNRGSIGFIASSHFGITDYLQNLSRPLYANLSSRMYGQTIGAIMNQSIGDMFDVYTEGDFYARATAEESNLNGDPVLRLNPHDKPDYVIEDPLVRVTPGFVSVASDSFHVTAQFINMGRAIDHPVVVEVKREFPNNTTPAFIYRDTLPAIRYLDSIGINLAIDPNRDKGLNRITVTVDPDNEIPEKFETNNSVSKDVFIYEDEARPVFPYNFAIVNNPNVKLIASTANPFAVTRNYRMELDTTQLFNSPSKVSTSLTAPGGVLEFNPSVNFQNDRVYYWRVAEIPVSGNPNWTNSSFLFKSGTDTGFNQSHYFQAIQSQYVRERLDSATRTYRYTAAQHEIYIRNCVFPEASTQAGDVVVNIDGDSYIRNFCVYGFAVNVFDKETFRPWVNVNGAYGSAPAASCYLPFRKYNYQFSNDTSGRRKMAAMLQAIPDGNYVVVRSVPRPSGAPDDFAPVWRQDEAIYGPNTLYNELVRRGFTLIDSVNRARAFAFVYKKGDPSFTPAQGMTLGRFDVMSMSVLVNASDSVGTVTSPQFGPATAWKRLQWSGHSLETPSTDTVSLSLLGVGINGSVDTLLRGIRPAQNDIDISGFSAATYPYMRLHLNNRDTSRFTPWQLDYWRLYYSPRAEGAVAPNLLFSMRDTFEVGEPVEFRLAFKNVSEAHFDSLLVKAVVTDQNNRATVLPLGRYKPLVAGDTVQVRFPIDTRRLVGANTLYVDINPDNDQPELYHFNNFIYKNFFVRGDSLNPLLDVTFDNRHILNDDIVAAKPAIDIRLKDEAKWRLLDDTSLVSVQVTGPLDNDNVPPVTHTYTFDNDTLRFEPAASGANNEATVRFRPYFPDDGTYQLTVSGKDKSGNGAGRMEYKVGFQVINTPMISNMLNYPNPFTTSTAFVFTLTGSEVPQNIRIQVLTVTGKVVREITKEELGPLHIGTNITEFKWDGTDQYGQKLANGVYLYRVITNLNGRSLDKFTNKSKNEKTDKYFNNGYGKMYLMR</sequence>
<dbReference type="Gene3D" id="2.60.40.10">
    <property type="entry name" value="Immunoglobulins"/>
    <property type="match status" value="2"/>
</dbReference>
<accession>A0A4R4E9R3</accession>
<dbReference type="InterPro" id="IPR029030">
    <property type="entry name" value="Caspase-like_dom_sf"/>
</dbReference>
<name>A0A4R4E9R3_9BACT</name>
<reference evidence="2 3" key="1">
    <citation type="submission" date="2019-03" db="EMBL/GenBank/DDBJ databases">
        <authorList>
            <person name="Kim M.K.M."/>
        </authorList>
    </citation>
    <scope>NUCLEOTIDE SEQUENCE [LARGE SCALE GENOMIC DNA]</scope>
    <source>
        <strain evidence="2 3">17J68-15</strain>
    </source>
</reference>
<comment type="caution">
    <text evidence="2">The sequence shown here is derived from an EMBL/GenBank/DDBJ whole genome shotgun (WGS) entry which is preliminary data.</text>
</comment>
<feature type="domain" description="Gingipain" evidence="1">
    <location>
        <begin position="401"/>
        <end position="775"/>
    </location>
</feature>
<keyword evidence="3" id="KW-1185">Reference proteome</keyword>
<dbReference type="Gene3D" id="2.60.40.4070">
    <property type="match status" value="1"/>
</dbReference>
<dbReference type="GO" id="GO:0008234">
    <property type="term" value="F:cysteine-type peptidase activity"/>
    <property type="evidence" value="ECO:0007669"/>
    <property type="project" value="InterPro"/>
</dbReference>
<dbReference type="Gene3D" id="3.40.50.1460">
    <property type="match status" value="1"/>
</dbReference>
<organism evidence="2 3">
    <name type="scientific">Flaviaesturariibacter aridisoli</name>
    <dbReference type="NCBI Taxonomy" id="2545761"/>
    <lineage>
        <taxon>Bacteria</taxon>
        <taxon>Pseudomonadati</taxon>
        <taxon>Bacteroidota</taxon>
        <taxon>Chitinophagia</taxon>
        <taxon>Chitinophagales</taxon>
        <taxon>Chitinophagaceae</taxon>
        <taxon>Flaviaestuariibacter</taxon>
    </lineage>
</organism>
<gene>
    <name evidence="2" type="ORF">E0486_02900</name>
</gene>
<evidence type="ECO:0000313" key="2">
    <source>
        <dbReference type="EMBL" id="TCZ74588.1"/>
    </source>
</evidence>
<dbReference type="InterPro" id="IPR013783">
    <property type="entry name" value="Ig-like_fold"/>
</dbReference>
<dbReference type="Pfam" id="PF01364">
    <property type="entry name" value="Peptidase_C25"/>
    <property type="match status" value="1"/>
</dbReference>
<dbReference type="Proteomes" id="UP000295164">
    <property type="component" value="Unassembled WGS sequence"/>
</dbReference>
<dbReference type="EMBL" id="SKFH01000002">
    <property type="protein sequence ID" value="TCZ74588.1"/>
    <property type="molecule type" value="Genomic_DNA"/>
</dbReference>
<dbReference type="GO" id="GO:0006508">
    <property type="term" value="P:proteolysis"/>
    <property type="evidence" value="ECO:0007669"/>
    <property type="project" value="InterPro"/>
</dbReference>
<evidence type="ECO:0000259" key="1">
    <source>
        <dbReference type="Pfam" id="PF01364"/>
    </source>
</evidence>
<evidence type="ECO:0000313" key="3">
    <source>
        <dbReference type="Proteomes" id="UP000295164"/>
    </source>
</evidence>
<proteinExistence type="predicted"/>
<dbReference type="OrthoDB" id="9757650at2"/>
<dbReference type="InterPro" id="IPR001769">
    <property type="entry name" value="Gingipain"/>
</dbReference>